<evidence type="ECO:0000256" key="8">
    <source>
        <dbReference type="ARBA" id="ARBA00022737"/>
    </source>
</evidence>
<protein>
    <recommendedName>
        <fullName evidence="4">Copper-exporting P-type ATPase</fullName>
        <ecNumber evidence="3">7.2.2.8</ecNumber>
    </recommendedName>
    <alternativeName>
        <fullName evidence="18">Copper-exporting P-type ATPase A</fullName>
    </alternativeName>
    <alternativeName>
        <fullName evidence="19">Cu(+)-exporting ATPase</fullName>
    </alternativeName>
</protein>
<dbReference type="NCBIfam" id="TIGR01525">
    <property type="entry name" value="ATPase-IB_hvy"/>
    <property type="match status" value="1"/>
</dbReference>
<evidence type="ECO:0000259" key="22">
    <source>
        <dbReference type="PROSITE" id="PS50846"/>
    </source>
</evidence>
<dbReference type="InterPro" id="IPR059000">
    <property type="entry name" value="ATPase_P-type_domA"/>
</dbReference>
<evidence type="ECO:0000256" key="20">
    <source>
        <dbReference type="ARBA" id="ARBA00049289"/>
    </source>
</evidence>
<feature type="domain" description="HMA" evidence="22">
    <location>
        <begin position="72"/>
        <end position="138"/>
    </location>
</feature>
<dbReference type="FunFam" id="3.40.50.1000:FF:000031">
    <property type="entry name" value="Probable copper-transporting ATPase HMA5"/>
    <property type="match status" value="1"/>
</dbReference>
<dbReference type="PATRIC" id="fig|49338.4.peg.5259"/>
<dbReference type="PROSITE" id="PS00154">
    <property type="entry name" value="ATPASE_E1_E2"/>
    <property type="match status" value="1"/>
</dbReference>
<dbReference type="Gene3D" id="3.30.70.100">
    <property type="match status" value="2"/>
</dbReference>
<dbReference type="GO" id="GO:0005507">
    <property type="term" value="F:copper ion binding"/>
    <property type="evidence" value="ECO:0007669"/>
    <property type="project" value="InterPro"/>
</dbReference>
<evidence type="ECO:0000256" key="11">
    <source>
        <dbReference type="ARBA" id="ARBA00022840"/>
    </source>
</evidence>
<proteinExistence type="inferred from homology"/>
<evidence type="ECO:0000256" key="10">
    <source>
        <dbReference type="ARBA" id="ARBA00022796"/>
    </source>
</evidence>
<dbReference type="GO" id="GO:0140581">
    <property type="term" value="F:P-type monovalent copper transporter activity"/>
    <property type="evidence" value="ECO:0007669"/>
    <property type="project" value="UniProtKB-EC"/>
</dbReference>
<feature type="transmembrane region" description="Helical" evidence="21">
    <location>
        <begin position="420"/>
        <end position="442"/>
    </location>
</feature>
<evidence type="ECO:0000256" key="17">
    <source>
        <dbReference type="ARBA" id="ARBA00023136"/>
    </source>
</evidence>
<keyword evidence="10" id="KW-0187">Copper transport</keyword>
<evidence type="ECO:0000256" key="16">
    <source>
        <dbReference type="ARBA" id="ARBA00023065"/>
    </source>
</evidence>
<dbReference type="SFLD" id="SFLDF00027">
    <property type="entry name" value="p-type_atpase"/>
    <property type="match status" value="1"/>
</dbReference>
<evidence type="ECO:0000256" key="4">
    <source>
        <dbReference type="ARBA" id="ARBA00015102"/>
    </source>
</evidence>
<dbReference type="SUPFAM" id="SSF56784">
    <property type="entry name" value="HAD-like"/>
    <property type="match status" value="1"/>
</dbReference>
<accession>A0A098B7E7</accession>
<gene>
    <name evidence="23" type="ORF">DPCES_4888</name>
</gene>
<dbReference type="PROSITE" id="PS50846">
    <property type="entry name" value="HMA_2"/>
    <property type="match status" value="2"/>
</dbReference>
<dbReference type="RefSeq" id="WP_208926433.1">
    <property type="nucleotide sequence ID" value="NZ_LK996017.1"/>
</dbReference>
<evidence type="ECO:0000256" key="13">
    <source>
        <dbReference type="ARBA" id="ARBA00022967"/>
    </source>
</evidence>
<dbReference type="PANTHER" id="PTHR43520:SF8">
    <property type="entry name" value="P-TYPE CU(+) TRANSPORTER"/>
    <property type="match status" value="1"/>
</dbReference>
<dbReference type="FunFam" id="2.70.150.10:FF:000002">
    <property type="entry name" value="Copper-transporting ATPase 1, putative"/>
    <property type="match status" value="1"/>
</dbReference>
<dbReference type="CDD" id="cd02094">
    <property type="entry name" value="P-type_ATPase_Cu-like"/>
    <property type="match status" value="1"/>
</dbReference>
<feature type="transmembrane region" description="Helical" evidence="21">
    <location>
        <begin position="448"/>
        <end position="470"/>
    </location>
</feature>
<dbReference type="SFLD" id="SFLDS00003">
    <property type="entry name" value="Haloacid_Dehalogenase"/>
    <property type="match status" value="1"/>
</dbReference>
<sequence>MASKTLKIEGMTCAACAKTVERVTKKLEGVTESTVNLATEKLNISFDEDKLTVGDIQVAVEKAGYKALTDAVSKTMKIEGMTCAACAKTVERVTRKLEGVNEANVNLATEKLMISYEPSLVGISDIRKAIEKAGYKAIEEETTVDTDKERKDEERKQLWRRFVLSAIFTVPLLYMAMGHMFGGVIGLRLPMFIDPMMNPLNFALVQLFLTIPVMIAGKKFFTIGFNSLFRGSPNMDSLIAIGTSAAVLYGLYAIAQIYGGNTAYVNQLYFEAAGTIITLISLGKYLEAVTKGKTSEAIKKLMGLAPKTALVVRDGKEVIINIDEVEVGDVIIVKPGEKMPVDGEVIEGNTAVDESMLTGESIPVEKNIGDTIIGASINKNGTIKYRATRVGKDTALAQIIKLVEDAQGSKAPIAKLADVISGYFVPIVIGIATLTALAWYFIGGQSTVFALTIFISVLVIACPCALGLATPTAIMVGTGKGAEHGVLIKSGVALETTHKIKTIVFDKTGTITEGKPKVTDVVVTNGITQSDLLQLAASAEKGSEHPLGEAIVKDAEEQGMEFKKLDSFKAIPGHGIEVDIEGKRLLLGNRKLMVESHVSLGNMEGISDRLAQEGKTPMYIAMDNKLAGIIAVADTVKENSKKAIERLHEMGIEVVMITGDNKRTAEAIAKHVGIDRVLAEVLPQDKANEVKKLQTEGKKVAMVGDGINDAPALAQADIGIAIGSGTDVAMESADIVLMRSDLMDVPTAIHLSKSTIRNIKQNLFWAFGYNTLGIPVAMGVLYIFGGPLLNPMFAAAAMSFSSVSVLLNALRLKGFKPVR</sequence>
<dbReference type="EC" id="7.2.2.8" evidence="3"/>
<dbReference type="SUPFAM" id="SSF81653">
    <property type="entry name" value="Calcium ATPase, transduction domain A"/>
    <property type="match status" value="1"/>
</dbReference>
<name>A0A098B7E7_DESHA</name>
<evidence type="ECO:0000256" key="15">
    <source>
        <dbReference type="ARBA" id="ARBA00023008"/>
    </source>
</evidence>
<dbReference type="Pfam" id="PF00702">
    <property type="entry name" value="Hydrolase"/>
    <property type="match status" value="1"/>
</dbReference>
<feature type="transmembrane region" description="Helical" evidence="21">
    <location>
        <begin position="158"/>
        <end position="177"/>
    </location>
</feature>
<keyword evidence="17 21" id="KW-0472">Membrane</keyword>
<keyword evidence="23" id="KW-0378">Hydrolase</keyword>
<keyword evidence="21" id="KW-1003">Cell membrane</keyword>
<evidence type="ECO:0000313" key="23">
    <source>
        <dbReference type="EMBL" id="CDX04774.1"/>
    </source>
</evidence>
<feature type="transmembrane region" description="Helical" evidence="21">
    <location>
        <begin position="264"/>
        <end position="283"/>
    </location>
</feature>
<dbReference type="InterPro" id="IPR036412">
    <property type="entry name" value="HAD-like_sf"/>
</dbReference>
<keyword evidence="15" id="KW-0186">Copper</keyword>
<dbReference type="InterPro" id="IPR018303">
    <property type="entry name" value="ATPase_P-typ_P_site"/>
</dbReference>
<keyword evidence="5" id="KW-0813">Transport</keyword>
<reference evidence="23" key="1">
    <citation type="submission" date="2014-07" db="EMBL/GenBank/DDBJ databases">
        <authorList>
            <person name="Hornung V.Bastian."/>
        </authorList>
    </citation>
    <scope>NUCLEOTIDE SEQUENCE</scope>
    <source>
        <strain evidence="23">PCE-S</strain>
    </source>
</reference>
<dbReference type="InterPro" id="IPR006121">
    <property type="entry name" value="HMA_dom"/>
</dbReference>
<keyword evidence="11 21" id="KW-0067">ATP-binding</keyword>
<evidence type="ECO:0000256" key="2">
    <source>
        <dbReference type="ARBA" id="ARBA00006024"/>
    </source>
</evidence>
<dbReference type="EMBL" id="LK996017">
    <property type="protein sequence ID" value="CDX04774.1"/>
    <property type="molecule type" value="Genomic_DNA"/>
</dbReference>
<keyword evidence="13" id="KW-1278">Translocase</keyword>
<dbReference type="Gene3D" id="3.40.50.1000">
    <property type="entry name" value="HAD superfamily/HAD-like"/>
    <property type="match status" value="1"/>
</dbReference>
<evidence type="ECO:0000256" key="14">
    <source>
        <dbReference type="ARBA" id="ARBA00022989"/>
    </source>
</evidence>
<keyword evidence="7 21" id="KW-0479">Metal-binding</keyword>
<dbReference type="PRINTS" id="PR00942">
    <property type="entry name" value="CUATPASEI"/>
</dbReference>
<dbReference type="SUPFAM" id="SSF55008">
    <property type="entry name" value="HMA, heavy metal-associated domain"/>
    <property type="match status" value="2"/>
</dbReference>
<dbReference type="InterPro" id="IPR008250">
    <property type="entry name" value="ATPase_P-typ_transduc_dom_A_sf"/>
</dbReference>
<comment type="subcellular location">
    <subcellularLocation>
        <location evidence="1">Cell membrane</location>
        <topology evidence="1">Multi-pass membrane protein</topology>
    </subcellularLocation>
</comment>
<dbReference type="GO" id="GO:0005524">
    <property type="term" value="F:ATP binding"/>
    <property type="evidence" value="ECO:0007669"/>
    <property type="project" value="UniProtKB-UniRule"/>
</dbReference>
<dbReference type="PRINTS" id="PR00943">
    <property type="entry name" value="CUATPASE"/>
</dbReference>
<keyword evidence="14 21" id="KW-1133">Transmembrane helix</keyword>
<dbReference type="InterPro" id="IPR023214">
    <property type="entry name" value="HAD_sf"/>
</dbReference>
<evidence type="ECO:0000256" key="21">
    <source>
        <dbReference type="RuleBase" id="RU362081"/>
    </source>
</evidence>
<dbReference type="SUPFAM" id="SSF81665">
    <property type="entry name" value="Calcium ATPase, transmembrane domain M"/>
    <property type="match status" value="1"/>
</dbReference>
<dbReference type="InterPro" id="IPR027256">
    <property type="entry name" value="P-typ_ATPase_IB"/>
</dbReference>
<dbReference type="AlphaFoldDB" id="A0A098B7E7"/>
<dbReference type="NCBIfam" id="TIGR00003">
    <property type="entry name" value="copper ion binding protein"/>
    <property type="match status" value="2"/>
</dbReference>
<dbReference type="Gene3D" id="3.40.1110.10">
    <property type="entry name" value="Calcium-transporting ATPase, cytoplasmic domain N"/>
    <property type="match status" value="1"/>
</dbReference>
<dbReference type="Pfam" id="PF00403">
    <property type="entry name" value="HMA"/>
    <property type="match status" value="2"/>
</dbReference>
<dbReference type="InterPro" id="IPR023299">
    <property type="entry name" value="ATPase_P-typ_cyto_dom_N"/>
</dbReference>
<dbReference type="PRINTS" id="PR00119">
    <property type="entry name" value="CATATPASE"/>
</dbReference>
<evidence type="ECO:0000256" key="12">
    <source>
        <dbReference type="ARBA" id="ARBA00022842"/>
    </source>
</evidence>
<feature type="transmembrane region" description="Helical" evidence="21">
    <location>
        <begin position="238"/>
        <end position="258"/>
    </location>
</feature>
<keyword evidence="9 21" id="KW-0547">Nucleotide-binding</keyword>
<organism evidence="23">
    <name type="scientific">Desulfitobacterium hafniense</name>
    <name type="common">Desulfitobacterium frappieri</name>
    <dbReference type="NCBI Taxonomy" id="49338"/>
    <lineage>
        <taxon>Bacteria</taxon>
        <taxon>Bacillati</taxon>
        <taxon>Bacillota</taxon>
        <taxon>Clostridia</taxon>
        <taxon>Eubacteriales</taxon>
        <taxon>Desulfitobacteriaceae</taxon>
        <taxon>Desulfitobacterium</taxon>
    </lineage>
</organism>
<dbReference type="Gene3D" id="2.70.150.10">
    <property type="entry name" value="Calcium-transporting ATPase, cytoplasmic transduction domain A"/>
    <property type="match status" value="1"/>
</dbReference>
<evidence type="ECO:0000256" key="5">
    <source>
        <dbReference type="ARBA" id="ARBA00022448"/>
    </source>
</evidence>
<evidence type="ECO:0000256" key="3">
    <source>
        <dbReference type="ARBA" id="ARBA00012517"/>
    </source>
</evidence>
<dbReference type="InterPro" id="IPR023298">
    <property type="entry name" value="ATPase_P-typ_TM_dom_sf"/>
</dbReference>
<dbReference type="GO" id="GO:0043682">
    <property type="term" value="F:P-type divalent copper transporter activity"/>
    <property type="evidence" value="ECO:0007669"/>
    <property type="project" value="TreeGrafter"/>
</dbReference>
<dbReference type="Pfam" id="PF00122">
    <property type="entry name" value="E1-E2_ATPase"/>
    <property type="match status" value="1"/>
</dbReference>
<evidence type="ECO:0000256" key="19">
    <source>
        <dbReference type="ARBA" id="ARBA00033239"/>
    </source>
</evidence>
<comment type="catalytic activity">
    <reaction evidence="20">
        <text>Cu(+)(in) + ATP + H2O = Cu(+)(out) + ADP + phosphate + H(+)</text>
        <dbReference type="Rhea" id="RHEA:25792"/>
        <dbReference type="ChEBI" id="CHEBI:15377"/>
        <dbReference type="ChEBI" id="CHEBI:15378"/>
        <dbReference type="ChEBI" id="CHEBI:30616"/>
        <dbReference type="ChEBI" id="CHEBI:43474"/>
        <dbReference type="ChEBI" id="CHEBI:49552"/>
        <dbReference type="ChEBI" id="CHEBI:456216"/>
        <dbReference type="EC" id="7.2.2.8"/>
    </reaction>
</comment>
<evidence type="ECO:0000256" key="6">
    <source>
        <dbReference type="ARBA" id="ARBA00022692"/>
    </source>
</evidence>
<dbReference type="SFLD" id="SFLDG00002">
    <property type="entry name" value="C1.7:_P-type_atpase_like"/>
    <property type="match status" value="1"/>
</dbReference>
<dbReference type="InterPro" id="IPR044492">
    <property type="entry name" value="P_typ_ATPase_HD_dom"/>
</dbReference>
<evidence type="ECO:0000256" key="9">
    <source>
        <dbReference type="ARBA" id="ARBA00022741"/>
    </source>
</evidence>
<comment type="similarity">
    <text evidence="2 21">Belongs to the cation transport ATPase (P-type) (TC 3.A.3) family. Type IB subfamily.</text>
</comment>
<dbReference type="InterPro" id="IPR036163">
    <property type="entry name" value="HMA_dom_sf"/>
</dbReference>
<keyword evidence="12" id="KW-0460">Magnesium</keyword>
<dbReference type="PANTHER" id="PTHR43520">
    <property type="entry name" value="ATP7, ISOFORM B"/>
    <property type="match status" value="1"/>
</dbReference>
<dbReference type="InterPro" id="IPR006122">
    <property type="entry name" value="HMA_Cu_ion-bd"/>
</dbReference>
<evidence type="ECO:0000256" key="18">
    <source>
        <dbReference type="ARBA" id="ARBA00029719"/>
    </source>
</evidence>
<dbReference type="NCBIfam" id="TIGR01511">
    <property type="entry name" value="ATPase-IB1_Cu"/>
    <property type="match status" value="1"/>
</dbReference>
<evidence type="ECO:0000256" key="1">
    <source>
        <dbReference type="ARBA" id="ARBA00004651"/>
    </source>
</evidence>
<dbReference type="InterPro" id="IPR001757">
    <property type="entry name" value="P_typ_ATPase"/>
</dbReference>
<evidence type="ECO:0000256" key="7">
    <source>
        <dbReference type="ARBA" id="ARBA00022723"/>
    </source>
</evidence>
<keyword evidence="6 21" id="KW-0812">Transmembrane</keyword>
<feature type="transmembrane region" description="Helical" evidence="21">
    <location>
        <begin position="763"/>
        <end position="785"/>
    </location>
</feature>
<dbReference type="GO" id="GO:0055070">
    <property type="term" value="P:copper ion homeostasis"/>
    <property type="evidence" value="ECO:0007669"/>
    <property type="project" value="TreeGrafter"/>
</dbReference>
<dbReference type="CDD" id="cd00371">
    <property type="entry name" value="HMA"/>
    <property type="match status" value="2"/>
</dbReference>
<dbReference type="FunFam" id="3.30.70.100:FF:000005">
    <property type="entry name" value="Copper-exporting P-type ATPase A"/>
    <property type="match status" value="2"/>
</dbReference>
<dbReference type="GO" id="GO:0016887">
    <property type="term" value="F:ATP hydrolysis activity"/>
    <property type="evidence" value="ECO:0007669"/>
    <property type="project" value="InterPro"/>
</dbReference>
<feature type="domain" description="HMA" evidence="22">
    <location>
        <begin position="2"/>
        <end position="68"/>
    </location>
</feature>
<keyword evidence="16" id="KW-0406">Ion transport</keyword>
<feature type="transmembrane region" description="Helical" evidence="21">
    <location>
        <begin position="197"/>
        <end position="217"/>
    </location>
</feature>
<dbReference type="NCBIfam" id="TIGR01494">
    <property type="entry name" value="ATPase_P-type"/>
    <property type="match status" value="1"/>
</dbReference>
<keyword evidence="8" id="KW-0677">Repeat</keyword>
<dbReference type="GO" id="GO:0005886">
    <property type="term" value="C:plasma membrane"/>
    <property type="evidence" value="ECO:0007669"/>
    <property type="project" value="UniProtKB-SubCell"/>
</dbReference>
<feature type="transmembrane region" description="Helical" evidence="21">
    <location>
        <begin position="791"/>
        <end position="810"/>
    </location>
</feature>